<evidence type="ECO:0000259" key="5">
    <source>
        <dbReference type="Pfam" id="PF12945"/>
    </source>
</evidence>
<evidence type="ECO:0000256" key="1">
    <source>
        <dbReference type="ARBA" id="ARBA00022636"/>
    </source>
</evidence>
<dbReference type="AlphaFoldDB" id="A0A3S2UGY2"/>
<dbReference type="Gene3D" id="2.40.10.220">
    <property type="entry name" value="predicted glycosyltransferase like domains"/>
    <property type="match status" value="1"/>
</dbReference>
<proteinExistence type="predicted"/>
<feature type="domain" description="Type III secretion system flagellar brake protein YcgR PilZN" evidence="5">
    <location>
        <begin position="3"/>
        <end position="90"/>
    </location>
</feature>
<organism evidence="6 7">
    <name type="scientific">Niallia taxi</name>
    <dbReference type="NCBI Taxonomy" id="2499688"/>
    <lineage>
        <taxon>Bacteria</taxon>
        <taxon>Bacillati</taxon>
        <taxon>Bacillota</taxon>
        <taxon>Bacilli</taxon>
        <taxon>Bacillales</taxon>
        <taxon>Bacillaceae</taxon>
        <taxon>Niallia</taxon>
    </lineage>
</organism>
<keyword evidence="7" id="KW-1185">Reference proteome</keyword>
<sequence>MINIGDTLILEPAHSETPEQYKCRLVEMNDNEIFIDYPINSKTKKAVFLLNGTQLKVSFVTSHGTVYMFDSEIIGRQKQGNIPMLLLHYPPKDQWIKIQRREYVRVETSVDVAITSIDNELKPFATITTDISAGGAAILVPKNSNMKPETIVEPYFVLPMQNGEYYYPKVKAHVKSIFHHNETHNKAPLEFLEVSPADRQLFLRFCFDRQLSFRKKGLEL</sequence>
<keyword evidence="1" id="KW-0973">c-di-GMP</keyword>
<dbReference type="InterPro" id="IPR009926">
    <property type="entry name" value="T3SS_YcgR_PilZN"/>
</dbReference>
<dbReference type="InterPro" id="IPR009875">
    <property type="entry name" value="PilZ_domain"/>
</dbReference>
<keyword evidence="3" id="KW-0975">Bacterial flagellum</keyword>
<reference evidence="6 7" key="1">
    <citation type="submission" date="2019-01" db="EMBL/GenBank/DDBJ databases">
        <title>Bacillus sp. M5HDSG1-1, whole genome shotgun sequence.</title>
        <authorList>
            <person name="Tuo L."/>
        </authorList>
    </citation>
    <scope>NUCLEOTIDE SEQUENCE [LARGE SCALE GENOMIC DNA]</scope>
    <source>
        <strain evidence="6 7">M5HDSG1-1</strain>
    </source>
</reference>
<evidence type="ECO:0000256" key="3">
    <source>
        <dbReference type="ARBA" id="ARBA00023143"/>
    </source>
</evidence>
<dbReference type="InterPro" id="IPR012349">
    <property type="entry name" value="Split_barrel_FMN-bd"/>
</dbReference>
<dbReference type="Gene3D" id="2.30.110.10">
    <property type="entry name" value="Electron Transport, Fmn-binding Protein, Chain A"/>
    <property type="match status" value="1"/>
</dbReference>
<evidence type="ECO:0000256" key="2">
    <source>
        <dbReference type="ARBA" id="ARBA00022741"/>
    </source>
</evidence>
<feature type="domain" description="PilZ" evidence="4">
    <location>
        <begin position="99"/>
        <end position="207"/>
    </location>
</feature>
<evidence type="ECO:0000313" key="7">
    <source>
        <dbReference type="Proteomes" id="UP000288024"/>
    </source>
</evidence>
<evidence type="ECO:0000313" key="6">
    <source>
        <dbReference type="EMBL" id="RVT65381.1"/>
    </source>
</evidence>
<dbReference type="RefSeq" id="WP_127737600.1">
    <property type="nucleotide sequence ID" value="NZ_RZTZ01000002.1"/>
</dbReference>
<keyword evidence="2" id="KW-0547">Nucleotide-binding</keyword>
<comment type="caution">
    <text evidence="6">The sequence shown here is derived from an EMBL/GenBank/DDBJ whole genome shotgun (WGS) entry which is preliminary data.</text>
</comment>
<evidence type="ECO:0000259" key="4">
    <source>
        <dbReference type="Pfam" id="PF07238"/>
    </source>
</evidence>
<dbReference type="Pfam" id="PF07238">
    <property type="entry name" value="PilZ"/>
    <property type="match status" value="1"/>
</dbReference>
<dbReference type="GO" id="GO:0035438">
    <property type="term" value="F:cyclic-di-GMP binding"/>
    <property type="evidence" value="ECO:0007669"/>
    <property type="project" value="InterPro"/>
</dbReference>
<dbReference type="Pfam" id="PF12945">
    <property type="entry name" value="PilZNR"/>
    <property type="match status" value="1"/>
</dbReference>
<name>A0A3S2UGY2_9BACI</name>
<dbReference type="Proteomes" id="UP000288024">
    <property type="component" value="Unassembled WGS sequence"/>
</dbReference>
<accession>A0A3S2UGY2</accession>
<gene>
    <name evidence="6" type="ORF">EM808_07725</name>
</gene>
<dbReference type="EMBL" id="RZTZ01000002">
    <property type="protein sequence ID" value="RVT65381.1"/>
    <property type="molecule type" value="Genomic_DNA"/>
</dbReference>
<protein>
    <submittedName>
        <fullName evidence="6">Pilus assembly protein PilZ</fullName>
    </submittedName>
</protein>
<dbReference type="SUPFAM" id="SSF141371">
    <property type="entry name" value="PilZ domain-like"/>
    <property type="match status" value="1"/>
</dbReference>